<keyword evidence="4" id="KW-1185">Reference proteome</keyword>
<evidence type="ECO:0000313" key="3">
    <source>
        <dbReference type="EMBL" id="OYO17221.1"/>
    </source>
</evidence>
<accession>A0A255GNR0</accession>
<protein>
    <recommendedName>
        <fullName evidence="2">SnoaL-like domain-containing protein</fullName>
    </recommendedName>
</protein>
<dbReference type="Pfam" id="PF12680">
    <property type="entry name" value="SnoaL_2"/>
    <property type="match status" value="1"/>
</dbReference>
<dbReference type="Proteomes" id="UP000216311">
    <property type="component" value="Unassembled WGS sequence"/>
</dbReference>
<dbReference type="SUPFAM" id="SSF54427">
    <property type="entry name" value="NTF2-like"/>
    <property type="match status" value="1"/>
</dbReference>
<sequence>MPSPTARCRPSRSPRGSAPARPAIVAGGPPTDGASAAAGRVGRMVSGSPDEPSRAGEAHNGAMELQTDTVTHRFAAADQRADLAAIGELLSEDCVLDSPITDAFVFEGRRSVLAVYAAAFELFRDIRVHTVLADEETGAFFITGRLDGIRFEECQLLRIADGEVCRITMIGRPVPALLRVMARIGAPMQRHGLLSPVAAVVGGGVRPIADLLRLVEQHVLPRLRPRRL</sequence>
<feature type="domain" description="SnoaL-like" evidence="2">
    <location>
        <begin position="73"/>
        <end position="166"/>
    </location>
</feature>
<dbReference type="InterPro" id="IPR032710">
    <property type="entry name" value="NTF2-like_dom_sf"/>
</dbReference>
<evidence type="ECO:0000259" key="2">
    <source>
        <dbReference type="Pfam" id="PF12680"/>
    </source>
</evidence>
<comment type="caution">
    <text evidence="3">The sequence shown here is derived from an EMBL/GenBank/DDBJ whole genome shotgun (WGS) entry which is preliminary data.</text>
</comment>
<evidence type="ECO:0000313" key="4">
    <source>
        <dbReference type="Proteomes" id="UP000216311"/>
    </source>
</evidence>
<reference evidence="3 4" key="1">
    <citation type="submission" date="2017-07" db="EMBL/GenBank/DDBJ databases">
        <title>Draft whole genome sequences of clinical Proprionibacteriaceae strains.</title>
        <authorList>
            <person name="Bernier A.-M."/>
            <person name="Bernard K."/>
            <person name="Domingo M.-C."/>
        </authorList>
    </citation>
    <scope>NUCLEOTIDE SEQUENCE [LARGE SCALE GENOMIC DNA]</scope>
    <source>
        <strain evidence="3 4">NML 130396</strain>
    </source>
</reference>
<dbReference type="Gene3D" id="3.10.450.50">
    <property type="match status" value="1"/>
</dbReference>
<gene>
    <name evidence="3" type="ORF">CGZ93_16745</name>
</gene>
<evidence type="ECO:0000256" key="1">
    <source>
        <dbReference type="SAM" id="MobiDB-lite"/>
    </source>
</evidence>
<organism evidence="3 4">
    <name type="scientific">Enemella dayhoffiae</name>
    <dbReference type="NCBI Taxonomy" id="2016507"/>
    <lineage>
        <taxon>Bacteria</taxon>
        <taxon>Bacillati</taxon>
        <taxon>Actinomycetota</taxon>
        <taxon>Actinomycetes</taxon>
        <taxon>Propionibacteriales</taxon>
        <taxon>Propionibacteriaceae</taxon>
        <taxon>Enemella</taxon>
    </lineage>
</organism>
<dbReference type="InterPro" id="IPR037401">
    <property type="entry name" value="SnoaL-like"/>
</dbReference>
<feature type="region of interest" description="Disordered" evidence="1">
    <location>
        <begin position="1"/>
        <end position="59"/>
    </location>
</feature>
<proteinExistence type="predicted"/>
<name>A0A255GNR0_9ACTN</name>
<dbReference type="EMBL" id="NMVQ01000046">
    <property type="protein sequence ID" value="OYO17221.1"/>
    <property type="molecule type" value="Genomic_DNA"/>
</dbReference>
<dbReference type="AlphaFoldDB" id="A0A255GNR0"/>